<evidence type="ECO:0000256" key="1">
    <source>
        <dbReference type="ARBA" id="ARBA00002151"/>
    </source>
</evidence>
<dbReference type="PANTHER" id="PTHR38011:SF7">
    <property type="entry name" value="2,5-DIAMINO-6-RIBOSYLAMINO-4(3H)-PYRIMIDINONE 5'-PHOSPHATE REDUCTASE"/>
    <property type="match status" value="1"/>
</dbReference>
<name>A0ABW3FBP4_9HYPH</name>
<comment type="catalytic activity">
    <reaction evidence="12">
        <text>5-amino-6-(5-phospho-D-ribitylamino)uracil + NADP(+) = 5-amino-6-(5-phospho-D-ribosylamino)uracil + NADPH + H(+)</text>
        <dbReference type="Rhea" id="RHEA:17845"/>
        <dbReference type="ChEBI" id="CHEBI:15378"/>
        <dbReference type="ChEBI" id="CHEBI:57783"/>
        <dbReference type="ChEBI" id="CHEBI:58349"/>
        <dbReference type="ChEBI" id="CHEBI:58421"/>
        <dbReference type="ChEBI" id="CHEBI:58453"/>
        <dbReference type="EC" id="1.1.1.193"/>
    </reaction>
</comment>
<dbReference type="EC" id="1.1.1.193" evidence="12"/>
<dbReference type="InterPro" id="IPR016193">
    <property type="entry name" value="Cytidine_deaminase-like"/>
</dbReference>
<comment type="cofactor">
    <cofactor evidence="12">
        <name>Zn(2+)</name>
        <dbReference type="ChEBI" id="CHEBI:29105"/>
    </cofactor>
    <text evidence="12">Binds 1 zinc ion.</text>
</comment>
<comment type="catalytic activity">
    <reaction evidence="12">
        <text>2,5-diamino-6-hydroxy-4-(5-phosphoribosylamino)-pyrimidine + H2O + H(+) = 5-amino-6-(5-phospho-D-ribosylamino)uracil + NH4(+)</text>
        <dbReference type="Rhea" id="RHEA:21868"/>
        <dbReference type="ChEBI" id="CHEBI:15377"/>
        <dbReference type="ChEBI" id="CHEBI:15378"/>
        <dbReference type="ChEBI" id="CHEBI:28938"/>
        <dbReference type="ChEBI" id="CHEBI:58453"/>
        <dbReference type="ChEBI" id="CHEBI:58614"/>
        <dbReference type="EC" id="3.5.4.26"/>
    </reaction>
</comment>
<keyword evidence="10 12" id="KW-0560">Oxidoreductase</keyword>
<dbReference type="Proteomes" id="UP001597101">
    <property type="component" value="Unassembled WGS sequence"/>
</dbReference>
<evidence type="ECO:0000313" key="15">
    <source>
        <dbReference type="Proteomes" id="UP001597101"/>
    </source>
</evidence>
<evidence type="ECO:0000256" key="7">
    <source>
        <dbReference type="ARBA" id="ARBA00022723"/>
    </source>
</evidence>
<dbReference type="GO" id="GO:0008703">
    <property type="term" value="F:5-amino-6-(5-phosphoribosylamino)uracil reductase activity"/>
    <property type="evidence" value="ECO:0007669"/>
    <property type="project" value="UniProtKB-EC"/>
</dbReference>
<keyword evidence="15" id="KW-1185">Reference proteome</keyword>
<dbReference type="PANTHER" id="PTHR38011">
    <property type="entry name" value="DIHYDROFOLATE REDUCTASE FAMILY PROTEIN (AFU_ORTHOLOGUE AFUA_8G06820)"/>
    <property type="match status" value="1"/>
</dbReference>
<keyword evidence="9 12" id="KW-0521">NADP</keyword>
<dbReference type="InterPro" id="IPR002125">
    <property type="entry name" value="CMP_dCMP_dom"/>
</dbReference>
<dbReference type="GO" id="GO:0008835">
    <property type="term" value="F:diaminohydroxyphosphoribosylaminopyrimidine deaminase activity"/>
    <property type="evidence" value="ECO:0007669"/>
    <property type="project" value="UniProtKB-EC"/>
</dbReference>
<evidence type="ECO:0000256" key="11">
    <source>
        <dbReference type="ARBA" id="ARBA00023268"/>
    </source>
</evidence>
<comment type="function">
    <text evidence="1 12">Converts 2,5-diamino-6-(ribosylamino)-4(3h)-pyrimidinone 5'-phosphate into 5-amino-6-(ribosylamino)-2,4(1h,3h)-pyrimidinedione 5'-phosphate.</text>
</comment>
<dbReference type="EMBL" id="JBHTJV010000003">
    <property type="protein sequence ID" value="MFD0915610.1"/>
    <property type="molecule type" value="Genomic_DNA"/>
</dbReference>
<dbReference type="Gene3D" id="3.40.140.10">
    <property type="entry name" value="Cytidine Deaminase, domain 2"/>
    <property type="match status" value="1"/>
</dbReference>
<sequence length="362" mass="38423">MNEKFSHEDHRFMAACLRHARRNRGLTGTNPSVGTLIVREGRVVGRGITAQGGRPHAETLALRQAGEAARGATAYVSLEPCAHHGVTPPCAQALIDAGVSRVITAWIDPDARVDGQGHAMLIEAGIKVETGLLAQMAARDLRGYLNRKTKNRPQVILKLAVSRDGMIGRQGEEVSITGPLARAYGHRMRAEVDGILVGRGTVQADDPDLTCRLSGLEQRSPHRFILDTNATLSTESRLVNSALRVPVSLITTKSALPSSLASVGVRHFIAEAHDGTLALPEILEDMAASGLSSLLVEGGAQVACSFLEANLVDEIALFRAPVEIGQGGIASPITSDSVPDTFALARTLQLGDDTLELYSQAS</sequence>
<comment type="caution">
    <text evidence="14">The sequence shown here is derived from an EMBL/GenBank/DDBJ whole genome shotgun (WGS) entry which is preliminary data.</text>
</comment>
<dbReference type="Gene3D" id="3.40.430.10">
    <property type="entry name" value="Dihydrofolate Reductase, subunit A"/>
    <property type="match status" value="1"/>
</dbReference>
<proteinExistence type="inferred from homology"/>
<dbReference type="InterPro" id="IPR002734">
    <property type="entry name" value="RibDG_C"/>
</dbReference>
<comment type="pathway">
    <text evidence="3 12">Cofactor biosynthesis; riboflavin biosynthesis; 5-amino-6-(D-ribitylamino)uracil from GTP: step 3/4.</text>
</comment>
<accession>A0ABW3FBP4</accession>
<evidence type="ECO:0000256" key="9">
    <source>
        <dbReference type="ARBA" id="ARBA00022857"/>
    </source>
</evidence>
<comment type="pathway">
    <text evidence="2 12">Cofactor biosynthesis; riboflavin biosynthesis; 5-amino-6-(D-ribitylamino)uracil from GTP: step 2/4.</text>
</comment>
<dbReference type="NCBIfam" id="TIGR00326">
    <property type="entry name" value="eubact_ribD"/>
    <property type="match status" value="1"/>
</dbReference>
<evidence type="ECO:0000256" key="4">
    <source>
        <dbReference type="ARBA" id="ARBA00005259"/>
    </source>
</evidence>
<dbReference type="SUPFAM" id="SSF53597">
    <property type="entry name" value="Dihydrofolate reductase-like"/>
    <property type="match status" value="1"/>
</dbReference>
<evidence type="ECO:0000256" key="3">
    <source>
        <dbReference type="ARBA" id="ARBA00004910"/>
    </source>
</evidence>
<keyword evidence="6 12" id="KW-0686">Riboflavin biosynthesis</keyword>
<dbReference type="EC" id="3.5.4.26" evidence="12"/>
<comment type="similarity">
    <text evidence="5 12">In the C-terminal section; belongs to the HTP reductase family.</text>
</comment>
<evidence type="ECO:0000313" key="14">
    <source>
        <dbReference type="EMBL" id="MFD0915610.1"/>
    </source>
</evidence>
<dbReference type="InterPro" id="IPR024072">
    <property type="entry name" value="DHFR-like_dom_sf"/>
</dbReference>
<evidence type="ECO:0000256" key="5">
    <source>
        <dbReference type="ARBA" id="ARBA00007417"/>
    </source>
</evidence>
<evidence type="ECO:0000256" key="8">
    <source>
        <dbReference type="ARBA" id="ARBA00022833"/>
    </source>
</evidence>
<dbReference type="Pfam" id="PF00383">
    <property type="entry name" value="dCMP_cyt_deam_1"/>
    <property type="match status" value="1"/>
</dbReference>
<gene>
    <name evidence="14" type="primary">ribD</name>
    <name evidence="14" type="ORF">ACFQ14_04260</name>
</gene>
<dbReference type="InterPro" id="IPR004794">
    <property type="entry name" value="Eubact_RibD"/>
</dbReference>
<evidence type="ECO:0000259" key="13">
    <source>
        <dbReference type="PROSITE" id="PS51747"/>
    </source>
</evidence>
<dbReference type="SUPFAM" id="SSF53927">
    <property type="entry name" value="Cytidine deaminase-like"/>
    <property type="match status" value="1"/>
</dbReference>
<keyword evidence="7 12" id="KW-0479">Metal-binding</keyword>
<evidence type="ECO:0000256" key="10">
    <source>
        <dbReference type="ARBA" id="ARBA00023002"/>
    </source>
</evidence>
<dbReference type="RefSeq" id="WP_377211461.1">
    <property type="nucleotide sequence ID" value="NZ_JBHTJV010000003.1"/>
</dbReference>
<dbReference type="InterPro" id="IPR050765">
    <property type="entry name" value="Riboflavin_Biosynth_HTPR"/>
</dbReference>
<organism evidence="14 15">
    <name type="scientific">Pseudahrensia aquimaris</name>
    <dbReference type="NCBI Taxonomy" id="744461"/>
    <lineage>
        <taxon>Bacteria</taxon>
        <taxon>Pseudomonadati</taxon>
        <taxon>Pseudomonadota</taxon>
        <taxon>Alphaproteobacteria</taxon>
        <taxon>Hyphomicrobiales</taxon>
        <taxon>Ahrensiaceae</taxon>
        <taxon>Pseudahrensia</taxon>
    </lineage>
</organism>
<evidence type="ECO:0000256" key="6">
    <source>
        <dbReference type="ARBA" id="ARBA00022619"/>
    </source>
</evidence>
<dbReference type="Pfam" id="PF01872">
    <property type="entry name" value="RibD_C"/>
    <property type="match status" value="1"/>
</dbReference>
<keyword evidence="11" id="KW-0511">Multifunctional enzyme</keyword>
<dbReference type="PROSITE" id="PS51747">
    <property type="entry name" value="CYT_DCMP_DEAMINASES_2"/>
    <property type="match status" value="1"/>
</dbReference>
<comment type="similarity">
    <text evidence="4 12">In the N-terminal section; belongs to the cytidine and deoxycytidylate deaminase family.</text>
</comment>
<protein>
    <recommendedName>
        <fullName evidence="12">Riboflavin biosynthesis protein RibD</fullName>
    </recommendedName>
    <domain>
        <recommendedName>
            <fullName evidence="12">Diaminohydroxyphosphoribosylaminopyrimidine deaminase</fullName>
            <shortName evidence="12">DRAP deaminase</shortName>
            <ecNumber evidence="12">3.5.4.26</ecNumber>
        </recommendedName>
        <alternativeName>
            <fullName evidence="12">Riboflavin-specific deaminase</fullName>
        </alternativeName>
    </domain>
    <domain>
        <recommendedName>
            <fullName evidence="12">5-amino-6-(5-phosphoribosylamino)uracil reductase</fullName>
            <ecNumber evidence="12">1.1.1.193</ecNumber>
        </recommendedName>
        <alternativeName>
            <fullName evidence="12">HTP reductase</fullName>
        </alternativeName>
    </domain>
</protein>
<dbReference type="PIRSF" id="PIRSF006769">
    <property type="entry name" value="RibD"/>
    <property type="match status" value="1"/>
</dbReference>
<keyword evidence="12 14" id="KW-0378">Hydrolase</keyword>
<evidence type="ECO:0000256" key="12">
    <source>
        <dbReference type="PIRNR" id="PIRNR006769"/>
    </source>
</evidence>
<dbReference type="CDD" id="cd01284">
    <property type="entry name" value="Riboflavin_deaminase-reductase"/>
    <property type="match status" value="1"/>
</dbReference>
<dbReference type="PROSITE" id="PS00903">
    <property type="entry name" value="CYT_DCMP_DEAMINASES_1"/>
    <property type="match status" value="1"/>
</dbReference>
<evidence type="ECO:0000256" key="2">
    <source>
        <dbReference type="ARBA" id="ARBA00004882"/>
    </source>
</evidence>
<keyword evidence="8 12" id="KW-0862">Zinc</keyword>
<feature type="domain" description="CMP/dCMP-type deaminase" evidence="13">
    <location>
        <begin position="7"/>
        <end position="128"/>
    </location>
</feature>
<dbReference type="InterPro" id="IPR016192">
    <property type="entry name" value="APOBEC/CMP_deaminase_Zn-bd"/>
</dbReference>
<reference evidence="15" key="1">
    <citation type="journal article" date="2019" name="Int. J. Syst. Evol. Microbiol.">
        <title>The Global Catalogue of Microorganisms (GCM) 10K type strain sequencing project: providing services to taxonomists for standard genome sequencing and annotation.</title>
        <authorList>
            <consortium name="The Broad Institute Genomics Platform"/>
            <consortium name="The Broad Institute Genome Sequencing Center for Infectious Disease"/>
            <person name="Wu L."/>
            <person name="Ma J."/>
        </authorList>
    </citation>
    <scope>NUCLEOTIDE SEQUENCE [LARGE SCALE GENOMIC DNA]</scope>
    <source>
        <strain evidence="15">CCUG 60023</strain>
    </source>
</reference>